<dbReference type="Gene3D" id="3.40.50.720">
    <property type="entry name" value="NAD(P)-binding Rossmann-like Domain"/>
    <property type="match status" value="1"/>
</dbReference>
<dbReference type="SUPFAM" id="SSF51735">
    <property type="entry name" value="NAD(P)-binding Rossmann-fold domains"/>
    <property type="match status" value="1"/>
</dbReference>
<proteinExistence type="predicted"/>
<dbReference type="PANTHER" id="PTHR43482">
    <property type="entry name" value="PROTEIN AST1-RELATED"/>
    <property type="match status" value="1"/>
</dbReference>
<dbReference type="PANTHER" id="PTHR43482:SF1">
    <property type="entry name" value="PROTEIN AST1-RELATED"/>
    <property type="match status" value="1"/>
</dbReference>
<reference evidence="2" key="1">
    <citation type="journal article" date="2018" name="Mol. Biol. Evol.">
        <title>Broad Genomic Sampling Reveals a Smut Pathogenic Ancestry of the Fungal Clade Ustilaginomycotina.</title>
        <authorList>
            <person name="Kijpornyongpan T."/>
            <person name="Mondo S.J."/>
            <person name="Barry K."/>
            <person name="Sandor L."/>
            <person name="Lee J."/>
            <person name="Lipzen A."/>
            <person name="Pangilinan J."/>
            <person name="LaButti K."/>
            <person name="Hainaut M."/>
            <person name="Henrissat B."/>
            <person name="Grigoriev I.V."/>
            <person name="Spatafora J.W."/>
            <person name="Aime M.C."/>
        </authorList>
    </citation>
    <scope>NUCLEOTIDE SEQUENCE [LARGE SCALE GENOMIC DNA]</scope>
    <source>
        <strain evidence="2">MCA 4198</strain>
    </source>
</reference>
<evidence type="ECO:0000313" key="2">
    <source>
        <dbReference type="EMBL" id="PWN87470.1"/>
    </source>
</evidence>
<sequence length="309" mass="32539">MLAIVTESADAKPVIKQVPKPTVKDGFVVVKIMAAGLNPSDLLNAKGSFPYTTYPRILGRDWAGVVEEGPSHLVGNAVFGTSGKSLSFDQDGTFAQYCLIAENSLTSKPASLGFIEAASLGIPLTTAQTMLHRAMVKEGDVVLVTGAKGAVGSAACLLARQRGCRVLRAYRSAEADVNLTSSASTLKSLTPRPDVILETTGNLEVLSACVAALANFGRLAFISAPRTGSKQLSIDVLDVYRRQISLLGCNTLLATPEHAAQQLESIRPDIEAASISENGKQTVTVTLEEAVSFLDGTRPLSGRCIVSFC</sequence>
<evidence type="ECO:0000259" key="1">
    <source>
        <dbReference type="SMART" id="SM00829"/>
    </source>
</evidence>
<dbReference type="InterPro" id="IPR020843">
    <property type="entry name" value="ER"/>
</dbReference>
<dbReference type="InterPro" id="IPR011032">
    <property type="entry name" value="GroES-like_sf"/>
</dbReference>
<dbReference type="STRING" id="215250.A0A316YCP6"/>
<name>A0A316YCP6_9BASI</name>
<dbReference type="InterPro" id="IPR013149">
    <property type="entry name" value="ADH-like_C"/>
</dbReference>
<gene>
    <name evidence="2" type="ORF">FA10DRAFT_186122</name>
</gene>
<keyword evidence="3" id="KW-1185">Reference proteome</keyword>
<dbReference type="AlphaFoldDB" id="A0A316YCP6"/>
<dbReference type="Proteomes" id="UP000245768">
    <property type="component" value="Unassembled WGS sequence"/>
</dbReference>
<dbReference type="GeneID" id="37040258"/>
<dbReference type="Pfam" id="PF08240">
    <property type="entry name" value="ADH_N"/>
    <property type="match status" value="1"/>
</dbReference>
<dbReference type="EMBL" id="KZ819640">
    <property type="protein sequence ID" value="PWN87470.1"/>
    <property type="molecule type" value="Genomic_DNA"/>
</dbReference>
<dbReference type="InParanoid" id="A0A316YCP6"/>
<dbReference type="InterPro" id="IPR052585">
    <property type="entry name" value="Lipid_raft_assoc_Zn_ADH"/>
</dbReference>
<feature type="domain" description="Enoyl reductase (ER)" evidence="1">
    <location>
        <begin position="8"/>
        <end position="306"/>
    </location>
</feature>
<dbReference type="InterPro" id="IPR013154">
    <property type="entry name" value="ADH-like_N"/>
</dbReference>
<accession>A0A316YCP6</accession>
<dbReference type="GO" id="GO:0016491">
    <property type="term" value="F:oxidoreductase activity"/>
    <property type="evidence" value="ECO:0007669"/>
    <property type="project" value="InterPro"/>
</dbReference>
<evidence type="ECO:0000313" key="3">
    <source>
        <dbReference type="Proteomes" id="UP000245768"/>
    </source>
</evidence>
<dbReference type="SMART" id="SM00829">
    <property type="entry name" value="PKS_ER"/>
    <property type="match status" value="1"/>
</dbReference>
<dbReference type="SUPFAM" id="SSF50129">
    <property type="entry name" value="GroES-like"/>
    <property type="match status" value="1"/>
</dbReference>
<dbReference type="Gene3D" id="3.90.180.10">
    <property type="entry name" value="Medium-chain alcohol dehydrogenases, catalytic domain"/>
    <property type="match status" value="1"/>
</dbReference>
<dbReference type="Pfam" id="PF00107">
    <property type="entry name" value="ADH_zinc_N"/>
    <property type="match status" value="1"/>
</dbReference>
<dbReference type="OrthoDB" id="203908at2759"/>
<organism evidence="2 3">
    <name type="scientific">Acaromyces ingoldii</name>
    <dbReference type="NCBI Taxonomy" id="215250"/>
    <lineage>
        <taxon>Eukaryota</taxon>
        <taxon>Fungi</taxon>
        <taxon>Dikarya</taxon>
        <taxon>Basidiomycota</taxon>
        <taxon>Ustilaginomycotina</taxon>
        <taxon>Exobasidiomycetes</taxon>
        <taxon>Exobasidiales</taxon>
        <taxon>Cryptobasidiaceae</taxon>
        <taxon>Acaromyces</taxon>
    </lineage>
</organism>
<dbReference type="RefSeq" id="XP_025374668.1">
    <property type="nucleotide sequence ID" value="XM_025518342.1"/>
</dbReference>
<dbReference type="InterPro" id="IPR036291">
    <property type="entry name" value="NAD(P)-bd_dom_sf"/>
</dbReference>
<protein>
    <submittedName>
        <fullName evidence="2">GroES-like protein</fullName>
    </submittedName>
</protein>